<evidence type="ECO:0000256" key="6">
    <source>
        <dbReference type="ARBA" id="ARBA00023098"/>
    </source>
</evidence>
<evidence type="ECO:0000313" key="13">
    <source>
        <dbReference type="Proteomes" id="UP001303222"/>
    </source>
</evidence>
<evidence type="ECO:0000313" key="12">
    <source>
        <dbReference type="EMBL" id="KAK3953538.1"/>
    </source>
</evidence>
<comment type="caution">
    <text evidence="12">The sequence shown here is derived from an EMBL/GenBank/DDBJ whole genome shotgun (WGS) entry which is preliminary data.</text>
</comment>
<sequence length="657" mass="70809">MHLPSSLLIAAPLLATVSAEPIRIARRDVSLVSTSQEVAIRALPNSPSGGYAPAVVDCPKTKPTVRKALDLSEEEKDWLSTRRKNTITPMRDLLKRANIAGFDVESFMNEAAKNISQLPNVAIAFSGGGYRALMNGAGFVAAADNRIKDTMAAGGIGGLLQSTTYLSGLSGGGWLVGSLFSNNFSSVETLLSENKVWDFENSIFKGPKEAGISVVNRIQYWTEVAQEVAQKMEAGFETSITDYWGRALSYQLIGDDMGGPAYTFSSIAQTDNFKKADTPFPILVADGRAPGETIISLNATNFEFNPFEMGSWDPTIFGFAPTKYIGANFSNGVIPSGGKCVQGLDQLGFVMGTSSTLFNAFLLANITSYEGVPDLLIKAVTAILVNIGEDKNDVSQIIPNPFLDWNNKTNPNHGAFELDLVDGGEDLQNIPLNPLIQPARAVDVIFAVDSSADVMNWPNGTALRATYERTFGSISNGTLFPPIPDDWTFVNLGLNNRPSFFGCDVKNFTFDANLKNQAVPPLIVYVPNAPYTTMSNVSTFDPSYTMSERNDIISNGWNSATQGNGTLDKEWPTCVACAIISRSLDRLGRQTPAACKTCFERYCWNGTVDSRDTGVYMPQWKIAGAHAKDSGAAAFGGKMVNLWSSVVVGVVAAVLLL</sequence>
<evidence type="ECO:0000256" key="7">
    <source>
        <dbReference type="ARBA" id="ARBA00023180"/>
    </source>
</evidence>
<dbReference type="GO" id="GO:0004623">
    <property type="term" value="F:phospholipase A2 activity"/>
    <property type="evidence" value="ECO:0007669"/>
    <property type="project" value="TreeGrafter"/>
</dbReference>
<keyword evidence="6 9" id="KW-0443">Lipid metabolism</keyword>
<evidence type="ECO:0000256" key="2">
    <source>
        <dbReference type="ARBA" id="ARBA00013274"/>
    </source>
</evidence>
<keyword evidence="7" id="KW-0325">Glycoprotein</keyword>
<dbReference type="InterPro" id="IPR002642">
    <property type="entry name" value="LysoPLipase_cat_dom"/>
</dbReference>
<comment type="catalytic activity">
    <reaction evidence="8 10">
        <text>a 1-acyl-sn-glycero-3-phosphocholine + H2O = sn-glycerol 3-phosphocholine + a fatty acid + H(+)</text>
        <dbReference type="Rhea" id="RHEA:15177"/>
        <dbReference type="ChEBI" id="CHEBI:15377"/>
        <dbReference type="ChEBI" id="CHEBI:15378"/>
        <dbReference type="ChEBI" id="CHEBI:16870"/>
        <dbReference type="ChEBI" id="CHEBI:28868"/>
        <dbReference type="ChEBI" id="CHEBI:58168"/>
        <dbReference type="EC" id="3.1.1.5"/>
    </reaction>
</comment>
<keyword evidence="5 9" id="KW-0442">Lipid degradation</keyword>
<dbReference type="PANTHER" id="PTHR10728:SF33">
    <property type="entry name" value="LYSOPHOSPHOLIPASE 1-RELATED"/>
    <property type="match status" value="1"/>
</dbReference>
<proteinExistence type="inferred from homology"/>
<evidence type="ECO:0000256" key="1">
    <source>
        <dbReference type="ARBA" id="ARBA00008780"/>
    </source>
</evidence>
<dbReference type="Proteomes" id="UP001303222">
    <property type="component" value="Unassembled WGS sequence"/>
</dbReference>
<dbReference type="PROSITE" id="PS51210">
    <property type="entry name" value="PLA2C"/>
    <property type="match status" value="1"/>
</dbReference>
<accession>A0AAN6SHL1</accession>
<reference evidence="12" key="2">
    <citation type="submission" date="2023-06" db="EMBL/GenBank/DDBJ databases">
        <authorList>
            <consortium name="Lawrence Berkeley National Laboratory"/>
            <person name="Mondo S.J."/>
            <person name="Hensen N."/>
            <person name="Bonometti L."/>
            <person name="Westerberg I."/>
            <person name="Brannstrom I.O."/>
            <person name="Guillou S."/>
            <person name="Cros-Aarteil S."/>
            <person name="Calhoun S."/>
            <person name="Haridas S."/>
            <person name="Kuo A."/>
            <person name="Pangilinan J."/>
            <person name="Riley R."/>
            <person name="Labutti K."/>
            <person name="Andreopoulos B."/>
            <person name="Lipzen A."/>
            <person name="Chen C."/>
            <person name="Yanf M."/>
            <person name="Daum C."/>
            <person name="Ng V."/>
            <person name="Clum A."/>
            <person name="Steindorff A."/>
            <person name="Ohm R."/>
            <person name="Martin F."/>
            <person name="Silar P."/>
            <person name="Natvig D."/>
            <person name="Lalanne C."/>
            <person name="Gautier V."/>
            <person name="Ament-Velasquez S.L."/>
            <person name="Kruys A."/>
            <person name="Hutchinson M.I."/>
            <person name="Powell A.J."/>
            <person name="Barry K."/>
            <person name="Miller A.N."/>
            <person name="Grigoriev I.V."/>
            <person name="Debuchy R."/>
            <person name="Gladieux P."/>
            <person name="Thoren M.H."/>
            <person name="Johannesson H."/>
        </authorList>
    </citation>
    <scope>NUCLEOTIDE SEQUENCE</scope>
    <source>
        <strain evidence="12">CBS 626.80</strain>
    </source>
</reference>
<dbReference type="CDD" id="cd07203">
    <property type="entry name" value="cPLA2_Fungal_PLB"/>
    <property type="match status" value="1"/>
</dbReference>
<evidence type="ECO:0000256" key="9">
    <source>
        <dbReference type="PROSITE-ProRule" id="PRU00555"/>
    </source>
</evidence>
<name>A0AAN6SHL1_9PEZI</name>
<dbReference type="PANTHER" id="PTHR10728">
    <property type="entry name" value="CYTOSOLIC PHOSPHOLIPASE A2"/>
    <property type="match status" value="1"/>
</dbReference>
<gene>
    <name evidence="12" type="ORF">QBC32DRAFT_117951</name>
</gene>
<feature type="domain" description="PLA2c" evidence="11">
    <location>
        <begin position="57"/>
        <end position="609"/>
    </location>
</feature>
<keyword evidence="3 10" id="KW-0732">Signal</keyword>
<dbReference type="InterPro" id="IPR016035">
    <property type="entry name" value="Acyl_Trfase/lysoPLipase"/>
</dbReference>
<protein>
    <recommendedName>
        <fullName evidence="2 10">Lysophospholipase</fullName>
        <ecNumber evidence="2 10">3.1.1.5</ecNumber>
    </recommendedName>
</protein>
<feature type="chain" id="PRO_5042662162" description="Lysophospholipase" evidence="10">
    <location>
        <begin position="20"/>
        <end position="657"/>
    </location>
</feature>
<comment type="similarity">
    <text evidence="1 10">Belongs to the lysophospholipase family.</text>
</comment>
<dbReference type="EMBL" id="MU859104">
    <property type="protein sequence ID" value="KAK3953538.1"/>
    <property type="molecule type" value="Genomic_DNA"/>
</dbReference>
<dbReference type="FunFam" id="3.40.1090.10:FF:000010">
    <property type="entry name" value="Lysophospholipase"/>
    <property type="match status" value="1"/>
</dbReference>
<organism evidence="12 13">
    <name type="scientific">Pseudoneurospora amorphoporcata</name>
    <dbReference type="NCBI Taxonomy" id="241081"/>
    <lineage>
        <taxon>Eukaryota</taxon>
        <taxon>Fungi</taxon>
        <taxon>Dikarya</taxon>
        <taxon>Ascomycota</taxon>
        <taxon>Pezizomycotina</taxon>
        <taxon>Sordariomycetes</taxon>
        <taxon>Sordariomycetidae</taxon>
        <taxon>Sordariales</taxon>
        <taxon>Sordariaceae</taxon>
        <taxon>Pseudoneurospora</taxon>
    </lineage>
</organism>
<evidence type="ECO:0000256" key="5">
    <source>
        <dbReference type="ARBA" id="ARBA00022963"/>
    </source>
</evidence>
<dbReference type="GO" id="GO:0046475">
    <property type="term" value="P:glycerophospholipid catabolic process"/>
    <property type="evidence" value="ECO:0007669"/>
    <property type="project" value="TreeGrafter"/>
</dbReference>
<dbReference type="GO" id="GO:0005829">
    <property type="term" value="C:cytosol"/>
    <property type="evidence" value="ECO:0007669"/>
    <property type="project" value="TreeGrafter"/>
</dbReference>
<dbReference type="EC" id="3.1.1.5" evidence="2 10"/>
<keyword evidence="13" id="KW-1185">Reference proteome</keyword>
<dbReference type="SUPFAM" id="SSF52151">
    <property type="entry name" value="FabD/lysophospholipase-like"/>
    <property type="match status" value="1"/>
</dbReference>
<dbReference type="GO" id="GO:0005783">
    <property type="term" value="C:endoplasmic reticulum"/>
    <property type="evidence" value="ECO:0007669"/>
    <property type="project" value="TreeGrafter"/>
</dbReference>
<keyword evidence="4 9" id="KW-0378">Hydrolase</keyword>
<dbReference type="AlphaFoldDB" id="A0AAN6SHL1"/>
<evidence type="ECO:0000256" key="4">
    <source>
        <dbReference type="ARBA" id="ARBA00022801"/>
    </source>
</evidence>
<dbReference type="SMART" id="SM00022">
    <property type="entry name" value="PLAc"/>
    <property type="match status" value="1"/>
</dbReference>
<dbReference type="Pfam" id="PF01735">
    <property type="entry name" value="PLA2_B"/>
    <property type="match status" value="1"/>
</dbReference>
<evidence type="ECO:0000256" key="8">
    <source>
        <dbReference type="ARBA" id="ARBA00049531"/>
    </source>
</evidence>
<dbReference type="Gene3D" id="3.40.1090.10">
    <property type="entry name" value="Cytosolic phospholipase A2 catalytic domain"/>
    <property type="match status" value="1"/>
</dbReference>
<feature type="signal peptide" evidence="10">
    <location>
        <begin position="1"/>
        <end position="19"/>
    </location>
</feature>
<reference evidence="12" key="1">
    <citation type="journal article" date="2023" name="Mol. Phylogenet. Evol.">
        <title>Genome-scale phylogeny and comparative genomics of the fungal order Sordariales.</title>
        <authorList>
            <person name="Hensen N."/>
            <person name="Bonometti L."/>
            <person name="Westerberg I."/>
            <person name="Brannstrom I.O."/>
            <person name="Guillou S."/>
            <person name="Cros-Aarteil S."/>
            <person name="Calhoun S."/>
            <person name="Haridas S."/>
            <person name="Kuo A."/>
            <person name="Mondo S."/>
            <person name="Pangilinan J."/>
            <person name="Riley R."/>
            <person name="LaButti K."/>
            <person name="Andreopoulos B."/>
            <person name="Lipzen A."/>
            <person name="Chen C."/>
            <person name="Yan M."/>
            <person name="Daum C."/>
            <person name="Ng V."/>
            <person name="Clum A."/>
            <person name="Steindorff A."/>
            <person name="Ohm R.A."/>
            <person name="Martin F."/>
            <person name="Silar P."/>
            <person name="Natvig D.O."/>
            <person name="Lalanne C."/>
            <person name="Gautier V."/>
            <person name="Ament-Velasquez S.L."/>
            <person name="Kruys A."/>
            <person name="Hutchinson M.I."/>
            <person name="Powell A.J."/>
            <person name="Barry K."/>
            <person name="Miller A.N."/>
            <person name="Grigoriev I.V."/>
            <person name="Debuchy R."/>
            <person name="Gladieux P."/>
            <person name="Hiltunen Thoren M."/>
            <person name="Johannesson H."/>
        </authorList>
    </citation>
    <scope>NUCLEOTIDE SEQUENCE</scope>
    <source>
        <strain evidence="12">CBS 626.80</strain>
    </source>
</reference>
<dbReference type="GO" id="GO:0004622">
    <property type="term" value="F:phosphatidylcholine lysophospholipase activity"/>
    <property type="evidence" value="ECO:0007669"/>
    <property type="project" value="UniProtKB-EC"/>
</dbReference>
<evidence type="ECO:0000256" key="3">
    <source>
        <dbReference type="ARBA" id="ARBA00022729"/>
    </source>
</evidence>
<evidence type="ECO:0000256" key="10">
    <source>
        <dbReference type="RuleBase" id="RU362103"/>
    </source>
</evidence>
<evidence type="ECO:0000259" key="11">
    <source>
        <dbReference type="PROSITE" id="PS51210"/>
    </source>
</evidence>